<name>U3KB42_FICAL</name>
<evidence type="ECO:0000313" key="9">
    <source>
        <dbReference type="Ensembl" id="ENSFALP00000012246.2"/>
    </source>
</evidence>
<dbReference type="KEGG" id="fab:101806423"/>
<dbReference type="GO" id="GO:0045892">
    <property type="term" value="P:negative regulation of DNA-templated transcription"/>
    <property type="evidence" value="ECO:0007669"/>
    <property type="project" value="TreeGrafter"/>
</dbReference>
<feature type="domain" description="SAM" evidence="8">
    <location>
        <begin position="335"/>
        <end position="404"/>
    </location>
</feature>
<proteinExistence type="inferred from homology"/>
<evidence type="ECO:0000256" key="5">
    <source>
        <dbReference type="ARBA" id="ARBA00023163"/>
    </source>
</evidence>
<dbReference type="SMART" id="SM00454">
    <property type="entry name" value="SAM"/>
    <property type="match status" value="1"/>
</dbReference>
<dbReference type="Ensembl" id="ENSFALT00000012296.2">
    <property type="protein sequence ID" value="ENSFALP00000012246.2"/>
    <property type="gene ID" value="ENSFALG00000011729.2"/>
</dbReference>
<reference evidence="9 10" key="1">
    <citation type="journal article" date="2012" name="Nature">
        <title>The genomic landscape of species divergence in Ficedula flycatchers.</title>
        <authorList>
            <person name="Ellegren H."/>
            <person name="Smeds L."/>
            <person name="Burri R."/>
            <person name="Olason P.I."/>
            <person name="Backstrom N."/>
            <person name="Kawakami T."/>
            <person name="Kunstner A."/>
            <person name="Makinen H."/>
            <person name="Nadachowska-Brzyska K."/>
            <person name="Qvarnstrom A."/>
            <person name="Uebbing S."/>
            <person name="Wolf J.B."/>
        </authorList>
    </citation>
    <scope>NUCLEOTIDE SEQUENCE [LARGE SCALE GENOMIC DNA]</scope>
</reference>
<keyword evidence="4" id="KW-0805">Transcription regulation</keyword>
<dbReference type="Pfam" id="PF00536">
    <property type="entry name" value="SAM_1"/>
    <property type="match status" value="1"/>
</dbReference>
<dbReference type="PANTHER" id="PTHR12247:SF85">
    <property type="entry name" value="SEX COMB ON MIDLEG-LIKE PROTEIN 4"/>
    <property type="match status" value="1"/>
</dbReference>
<dbReference type="CTD" id="256380"/>
<dbReference type="AlphaFoldDB" id="U3KB42"/>
<dbReference type="SUPFAM" id="SSF47769">
    <property type="entry name" value="SAM/Pointed domain"/>
    <property type="match status" value="1"/>
</dbReference>
<dbReference type="InterPro" id="IPR050548">
    <property type="entry name" value="PcG_chromatin_remod_factors"/>
</dbReference>
<dbReference type="Gene3D" id="1.10.150.50">
    <property type="entry name" value="Transcription Factor, Ets-1"/>
    <property type="match status" value="1"/>
</dbReference>
<keyword evidence="3" id="KW-0678">Repressor</keyword>
<evidence type="ECO:0000313" key="10">
    <source>
        <dbReference type="Proteomes" id="UP000016665"/>
    </source>
</evidence>
<keyword evidence="5" id="KW-0804">Transcription</keyword>
<dbReference type="Gene3D" id="3.90.1150.190">
    <property type="entry name" value="SLED domain"/>
    <property type="match status" value="1"/>
</dbReference>
<dbReference type="InterPro" id="IPR033763">
    <property type="entry name" value="SCML2_RBR"/>
</dbReference>
<gene>
    <name evidence="9" type="primary">SCML4</name>
</gene>
<protein>
    <submittedName>
        <fullName evidence="9">Scm polycomb group protein like 4</fullName>
    </submittedName>
</protein>
<evidence type="ECO:0000256" key="2">
    <source>
        <dbReference type="ARBA" id="ARBA00008469"/>
    </source>
</evidence>
<organism evidence="9 10">
    <name type="scientific">Ficedula albicollis</name>
    <name type="common">Collared flycatcher</name>
    <name type="synonym">Muscicapa albicollis</name>
    <dbReference type="NCBI Taxonomy" id="59894"/>
    <lineage>
        <taxon>Eukaryota</taxon>
        <taxon>Metazoa</taxon>
        <taxon>Chordata</taxon>
        <taxon>Craniata</taxon>
        <taxon>Vertebrata</taxon>
        <taxon>Euteleostomi</taxon>
        <taxon>Archelosauria</taxon>
        <taxon>Archosauria</taxon>
        <taxon>Dinosauria</taxon>
        <taxon>Saurischia</taxon>
        <taxon>Theropoda</taxon>
        <taxon>Coelurosauria</taxon>
        <taxon>Aves</taxon>
        <taxon>Neognathae</taxon>
        <taxon>Neoaves</taxon>
        <taxon>Telluraves</taxon>
        <taxon>Australaves</taxon>
        <taxon>Passeriformes</taxon>
        <taxon>Muscicapidae</taxon>
        <taxon>Ficedula</taxon>
    </lineage>
</organism>
<dbReference type="RefSeq" id="XP_016152560.1">
    <property type="nucleotide sequence ID" value="XM_016297074.1"/>
</dbReference>
<dbReference type="FunFam" id="1.10.150.50:FF:000018">
    <property type="entry name" value="Polycomb protein scmh1 isoform 4"/>
    <property type="match status" value="1"/>
</dbReference>
<dbReference type="PANTHER" id="PTHR12247">
    <property type="entry name" value="POLYCOMB GROUP PROTEIN"/>
    <property type="match status" value="1"/>
</dbReference>
<comment type="similarity">
    <text evidence="2">Belongs to the SCM family.</text>
</comment>
<dbReference type="OrthoDB" id="5912862at2759"/>
<dbReference type="InterPro" id="IPR047531">
    <property type="entry name" value="SAM_Scm-like"/>
</dbReference>
<keyword evidence="6" id="KW-0539">Nucleus</keyword>
<feature type="region of interest" description="Disordered" evidence="7">
    <location>
        <begin position="266"/>
        <end position="334"/>
    </location>
</feature>
<accession>U3KB42</accession>
<dbReference type="InterPro" id="IPR013761">
    <property type="entry name" value="SAM/pointed_sf"/>
</dbReference>
<evidence type="ECO:0000256" key="1">
    <source>
        <dbReference type="ARBA" id="ARBA00004123"/>
    </source>
</evidence>
<dbReference type="Pfam" id="PF12140">
    <property type="entry name" value="SLED"/>
    <property type="match status" value="1"/>
</dbReference>
<reference evidence="9" key="3">
    <citation type="submission" date="2025-09" db="UniProtKB">
        <authorList>
            <consortium name="Ensembl"/>
        </authorList>
    </citation>
    <scope>IDENTIFICATION</scope>
</reference>
<dbReference type="FunFam" id="3.90.1150.190:FF:000001">
    <property type="entry name" value="Polycomb protein scmh1 isoform 4"/>
    <property type="match status" value="1"/>
</dbReference>
<evidence type="ECO:0000256" key="4">
    <source>
        <dbReference type="ARBA" id="ARBA00023015"/>
    </source>
</evidence>
<dbReference type="GeneTree" id="ENSGT00940000157463"/>
<dbReference type="CDD" id="cd09578">
    <property type="entry name" value="SAM_Scm"/>
    <property type="match status" value="1"/>
</dbReference>
<dbReference type="GeneID" id="101806423"/>
<dbReference type="STRING" id="59894.ENSFALP00000012246"/>
<evidence type="ECO:0000256" key="6">
    <source>
        <dbReference type="ARBA" id="ARBA00023242"/>
    </source>
</evidence>
<dbReference type="GO" id="GO:0042393">
    <property type="term" value="F:histone binding"/>
    <property type="evidence" value="ECO:0007669"/>
    <property type="project" value="TreeGrafter"/>
</dbReference>
<dbReference type="GO" id="GO:0005634">
    <property type="term" value="C:nucleus"/>
    <property type="evidence" value="ECO:0007669"/>
    <property type="project" value="UniProtKB-SubCell"/>
</dbReference>
<dbReference type="InterPro" id="IPR001660">
    <property type="entry name" value="SAM"/>
</dbReference>
<dbReference type="HOGENOM" id="CLU_045829_0_0_1"/>
<evidence type="ECO:0000256" key="3">
    <source>
        <dbReference type="ARBA" id="ARBA00022491"/>
    </source>
</evidence>
<dbReference type="InterPro" id="IPR038348">
    <property type="entry name" value="SLED_sf"/>
</dbReference>
<dbReference type="Proteomes" id="UP000016665">
    <property type="component" value="Chromosome 3"/>
</dbReference>
<dbReference type="Pfam" id="PF17208">
    <property type="entry name" value="RBR"/>
    <property type="match status" value="1"/>
</dbReference>
<reference evidence="9" key="2">
    <citation type="submission" date="2025-08" db="UniProtKB">
        <authorList>
            <consortium name="Ensembl"/>
        </authorList>
    </citation>
    <scope>IDENTIFICATION</scope>
</reference>
<feature type="region of interest" description="Disordered" evidence="7">
    <location>
        <begin position="1"/>
        <end position="20"/>
    </location>
</feature>
<dbReference type="InterPro" id="IPR021987">
    <property type="entry name" value="SLED"/>
</dbReference>
<evidence type="ECO:0000256" key="7">
    <source>
        <dbReference type="SAM" id="MobiDB-lite"/>
    </source>
</evidence>
<dbReference type="eggNOG" id="KOG3766">
    <property type="taxonomic scope" value="Eukaryota"/>
</dbReference>
<sequence length="406" mass="43767">MQSPRAAGKKRGRPPLQPAPLKVAVHNLFSAPAGALPVLKIPKKRGRKPGHKLKSRVLMTPLAISPPRSTPEPDISSIPQDAATVPTSDTPQALTVCIYVNKQANLGPYLDRRKVQQLPEHFGPERPSAALQQAVQACIDCALQQKVVFSLIRQGYGGEMVSVSASFEGKQHLQSLLVVNSIGYVLRFLKKLCHSLLCDNLFSNQPFQQSSALTDSPEGYGNRRMEAETVIPEDYLADAPSRKQYSADPADATVGSMGSAYTVRQSAADGHPAGGSSSSCSHHPALMPAGGPSSAALRRQTSSPTRSGAYPEGDTSASSPSPERQDAARPSSKNPLTWTVDDVVWFVKDADPQALGPHVELFRKHEIDGNALLLLKSDMIMKYLGLKLGPALKLCYHIDKLKQAKF</sequence>
<comment type="subcellular location">
    <subcellularLocation>
        <location evidence="1">Nucleus</location>
    </subcellularLocation>
</comment>
<dbReference type="GO" id="GO:0003682">
    <property type="term" value="F:chromatin binding"/>
    <property type="evidence" value="ECO:0007669"/>
    <property type="project" value="TreeGrafter"/>
</dbReference>
<evidence type="ECO:0000259" key="8">
    <source>
        <dbReference type="SMART" id="SM00454"/>
    </source>
</evidence>
<keyword evidence="10" id="KW-1185">Reference proteome</keyword>